<comment type="caution">
    <text evidence="2">The sequence shown here is derived from an EMBL/GenBank/DDBJ whole genome shotgun (WGS) entry which is preliminary data.</text>
</comment>
<evidence type="ECO:0000256" key="1">
    <source>
        <dbReference type="SAM" id="SignalP"/>
    </source>
</evidence>
<evidence type="ECO:0008006" key="4">
    <source>
        <dbReference type="Google" id="ProtNLM"/>
    </source>
</evidence>
<reference evidence="2" key="2">
    <citation type="submission" date="2020-10" db="EMBL/GenBank/DDBJ databases">
        <title>Mucilaginibacter sp. nov., isolated from soil.</title>
        <authorList>
            <person name="Jeon C.O."/>
        </authorList>
    </citation>
    <scope>NUCLEOTIDE SEQUENCE</scope>
    <source>
        <strain evidence="2">R11</strain>
    </source>
</reference>
<evidence type="ECO:0000313" key="2">
    <source>
        <dbReference type="EMBL" id="NCD70582.1"/>
    </source>
</evidence>
<feature type="signal peptide" evidence="1">
    <location>
        <begin position="1"/>
        <end position="23"/>
    </location>
</feature>
<keyword evidence="1" id="KW-0732">Signal</keyword>
<proteinExistence type="predicted"/>
<reference evidence="2" key="1">
    <citation type="submission" date="2020-01" db="EMBL/GenBank/DDBJ databases">
        <authorList>
            <person name="Seo Y.L."/>
        </authorList>
    </citation>
    <scope>NUCLEOTIDE SEQUENCE</scope>
    <source>
        <strain evidence="2">R11</strain>
    </source>
</reference>
<dbReference type="EMBL" id="WWEO01000043">
    <property type="protein sequence ID" value="NCD70582.1"/>
    <property type="molecule type" value="Genomic_DNA"/>
</dbReference>
<feature type="chain" id="PRO_5037607640" description="DUF4252 domain-containing protein" evidence="1">
    <location>
        <begin position="24"/>
        <end position="170"/>
    </location>
</feature>
<dbReference type="Proteomes" id="UP000638732">
    <property type="component" value="Unassembled WGS sequence"/>
</dbReference>
<gene>
    <name evidence="2" type="ORF">GSY63_14535</name>
</gene>
<organism evidence="2 3">
    <name type="scientific">Mucilaginibacter agri</name>
    <dbReference type="NCBI Taxonomy" id="2695265"/>
    <lineage>
        <taxon>Bacteria</taxon>
        <taxon>Pseudomonadati</taxon>
        <taxon>Bacteroidota</taxon>
        <taxon>Sphingobacteriia</taxon>
        <taxon>Sphingobacteriales</taxon>
        <taxon>Sphingobacteriaceae</taxon>
        <taxon>Mucilaginibacter</taxon>
    </lineage>
</organism>
<dbReference type="RefSeq" id="WP_166586551.1">
    <property type="nucleotide sequence ID" value="NZ_WWEO01000043.1"/>
</dbReference>
<name>A0A966DUM5_9SPHI</name>
<sequence length="170" mass="19570">MIKILLRSAILFCLLASAQTLWAQTDSVTVKHSTVKILTDQQYNAYLSGDDINNLAYVATLYRYPYPDQVLKYKTHLKLSAQQITKLNEINSTLKMKKTEVGLSIVQNERVIDSLFRTRKINEATIVFYTNRYGLYQGEYRGALLIAGYNTRKVLNPVQLTQYNELLNHN</sequence>
<dbReference type="Gene3D" id="1.20.120.1490">
    <property type="match status" value="1"/>
</dbReference>
<accession>A0A966DUM5</accession>
<evidence type="ECO:0000313" key="3">
    <source>
        <dbReference type="Proteomes" id="UP000638732"/>
    </source>
</evidence>
<dbReference type="AlphaFoldDB" id="A0A966DUM5"/>
<keyword evidence="3" id="KW-1185">Reference proteome</keyword>
<protein>
    <recommendedName>
        <fullName evidence="4">DUF4252 domain-containing protein</fullName>
    </recommendedName>
</protein>